<organism evidence="2 3">
    <name type="scientific">Protopolystoma xenopodis</name>
    <dbReference type="NCBI Taxonomy" id="117903"/>
    <lineage>
        <taxon>Eukaryota</taxon>
        <taxon>Metazoa</taxon>
        <taxon>Spiralia</taxon>
        <taxon>Lophotrochozoa</taxon>
        <taxon>Platyhelminthes</taxon>
        <taxon>Monogenea</taxon>
        <taxon>Polyopisthocotylea</taxon>
        <taxon>Polystomatidea</taxon>
        <taxon>Polystomatidae</taxon>
        <taxon>Protopolystoma</taxon>
    </lineage>
</organism>
<name>A0A448WMP0_9PLAT</name>
<gene>
    <name evidence="2" type="ORF">PXEA_LOCUS9093</name>
</gene>
<comment type="caution">
    <text evidence="2">The sequence shown here is derived from an EMBL/GenBank/DDBJ whole genome shotgun (WGS) entry which is preliminary data.</text>
</comment>
<feature type="compositionally biased region" description="Basic and acidic residues" evidence="1">
    <location>
        <begin position="19"/>
        <end position="28"/>
    </location>
</feature>
<dbReference type="Proteomes" id="UP000784294">
    <property type="component" value="Unassembled WGS sequence"/>
</dbReference>
<protein>
    <submittedName>
        <fullName evidence="2">Uncharacterized protein</fullName>
    </submittedName>
</protein>
<reference evidence="2" key="1">
    <citation type="submission" date="2018-11" db="EMBL/GenBank/DDBJ databases">
        <authorList>
            <consortium name="Pathogen Informatics"/>
        </authorList>
    </citation>
    <scope>NUCLEOTIDE SEQUENCE</scope>
</reference>
<dbReference type="AlphaFoldDB" id="A0A448WMP0"/>
<dbReference type="EMBL" id="CAAALY010025351">
    <property type="protein sequence ID" value="VEL15653.1"/>
    <property type="molecule type" value="Genomic_DNA"/>
</dbReference>
<evidence type="ECO:0000256" key="1">
    <source>
        <dbReference type="SAM" id="MobiDB-lite"/>
    </source>
</evidence>
<accession>A0A448WMP0</accession>
<sequence length="58" mass="6482">MATLEICHTGPLYSGSSAHSDHSDAERQMAWERGEIDYTGSDRFTNIRSKLDDALKLP</sequence>
<dbReference type="OrthoDB" id="10464450at2759"/>
<keyword evidence="3" id="KW-1185">Reference proteome</keyword>
<evidence type="ECO:0000313" key="3">
    <source>
        <dbReference type="Proteomes" id="UP000784294"/>
    </source>
</evidence>
<feature type="region of interest" description="Disordered" evidence="1">
    <location>
        <begin position="9"/>
        <end position="28"/>
    </location>
</feature>
<evidence type="ECO:0000313" key="2">
    <source>
        <dbReference type="EMBL" id="VEL15653.1"/>
    </source>
</evidence>
<proteinExistence type="predicted"/>